<feature type="transmembrane region" description="Helical" evidence="1">
    <location>
        <begin position="156"/>
        <end position="175"/>
    </location>
</feature>
<keyword evidence="1" id="KW-0812">Transmembrane</keyword>
<dbReference type="EMBL" id="PCHJ01000018">
    <property type="protein sequence ID" value="PKV08244.1"/>
    <property type="molecule type" value="Genomic_DNA"/>
</dbReference>
<accession>A0A2N3R8X7</accession>
<protein>
    <submittedName>
        <fullName evidence="3">Peptidase</fullName>
    </submittedName>
</protein>
<feature type="domain" description="CAAX prenyl protease 2/Lysostaphin resistance protein A-like" evidence="2">
    <location>
        <begin position="129"/>
        <end position="218"/>
    </location>
</feature>
<dbReference type="GO" id="GO:0004175">
    <property type="term" value="F:endopeptidase activity"/>
    <property type="evidence" value="ECO:0007669"/>
    <property type="project" value="UniProtKB-ARBA"/>
</dbReference>
<feature type="transmembrane region" description="Helical" evidence="1">
    <location>
        <begin position="21"/>
        <end position="40"/>
    </location>
</feature>
<dbReference type="InterPro" id="IPR003675">
    <property type="entry name" value="Rce1/LyrA-like_dom"/>
</dbReference>
<organism evidence="3 4">
    <name type="scientific">Bifidobacterium asteroides</name>
    <dbReference type="NCBI Taxonomy" id="1684"/>
    <lineage>
        <taxon>Bacteria</taxon>
        <taxon>Bacillati</taxon>
        <taxon>Actinomycetota</taxon>
        <taxon>Actinomycetes</taxon>
        <taxon>Bifidobacteriales</taxon>
        <taxon>Bifidobacteriaceae</taxon>
        <taxon>Bifidobacterium</taxon>
    </lineage>
</organism>
<dbReference type="GO" id="GO:0080120">
    <property type="term" value="P:CAAX-box protein maturation"/>
    <property type="evidence" value="ECO:0007669"/>
    <property type="project" value="UniProtKB-ARBA"/>
</dbReference>
<evidence type="ECO:0000259" key="2">
    <source>
        <dbReference type="Pfam" id="PF02517"/>
    </source>
</evidence>
<evidence type="ECO:0000313" key="4">
    <source>
        <dbReference type="Proteomes" id="UP000233731"/>
    </source>
</evidence>
<gene>
    <name evidence="3" type="ORF">CQR44_1601</name>
</gene>
<keyword evidence="1" id="KW-1133">Transmembrane helix</keyword>
<keyword evidence="1" id="KW-0472">Membrane</keyword>
<evidence type="ECO:0000313" key="3">
    <source>
        <dbReference type="EMBL" id="PKV08244.1"/>
    </source>
</evidence>
<feature type="transmembrane region" description="Helical" evidence="1">
    <location>
        <begin position="206"/>
        <end position="225"/>
    </location>
</feature>
<sequence length="284" mass="30774">MKRHRQSNSRPPSQGIHKTAAWGLLGFGVLLMLDSSTTQMTGRPLWAQWLVLLVAILLMGFGVWFYAKVVMVRWAGRQPTELTAHGFLVSLLGGLGIGFGLLALSAFILTILGFYRVDGFRPFGVSQILTLGVLACASVFEELIMRGVALHALDRWLGWVPALTLTSLLFGFMHALNPGATLFSCLAIAIEAGLMLGSIMVSRHNLWICIGFHIGWNLTEALLGIPVSGQDIRGFMVMKVQGPTLLTGGSFGIEASLIPVILGLLVSAIFLLRRGRDTMIGSRT</sequence>
<feature type="transmembrane region" description="Helical" evidence="1">
    <location>
        <begin position="181"/>
        <end position="199"/>
    </location>
</feature>
<name>A0A2N3R8X7_9BIFI</name>
<dbReference type="Pfam" id="PF02517">
    <property type="entry name" value="Rce1-like"/>
    <property type="match status" value="1"/>
</dbReference>
<evidence type="ECO:0000256" key="1">
    <source>
        <dbReference type="SAM" id="Phobius"/>
    </source>
</evidence>
<feature type="transmembrane region" description="Helical" evidence="1">
    <location>
        <begin position="87"/>
        <end position="112"/>
    </location>
</feature>
<feature type="transmembrane region" description="Helical" evidence="1">
    <location>
        <begin position="46"/>
        <end position="67"/>
    </location>
</feature>
<feature type="transmembrane region" description="Helical" evidence="1">
    <location>
        <begin position="124"/>
        <end position="144"/>
    </location>
</feature>
<dbReference type="Proteomes" id="UP000233731">
    <property type="component" value="Unassembled WGS sequence"/>
</dbReference>
<comment type="caution">
    <text evidence="3">The sequence shown here is derived from an EMBL/GenBank/DDBJ whole genome shotgun (WGS) entry which is preliminary data.</text>
</comment>
<dbReference type="AlphaFoldDB" id="A0A2N3R8X7"/>
<proteinExistence type="predicted"/>
<feature type="transmembrane region" description="Helical" evidence="1">
    <location>
        <begin position="245"/>
        <end position="272"/>
    </location>
</feature>
<dbReference type="PANTHER" id="PTHR39430">
    <property type="entry name" value="MEMBRANE-ASSOCIATED PROTEASE-RELATED"/>
    <property type="match status" value="1"/>
</dbReference>
<reference evidence="3 4" key="1">
    <citation type="submission" date="2017-10" db="EMBL/GenBank/DDBJ databases">
        <title>Bifidobacterium genomics.</title>
        <authorList>
            <person name="Lugli G.A."/>
            <person name="Milani C."/>
            <person name="Mancabelli L."/>
        </authorList>
    </citation>
    <scope>NUCLEOTIDE SEQUENCE [LARGE SCALE GENOMIC DNA]</scope>
    <source>
        <strain evidence="3 4">1460B</strain>
    </source>
</reference>
<dbReference type="PANTHER" id="PTHR39430:SF1">
    <property type="entry name" value="PROTEASE"/>
    <property type="match status" value="1"/>
</dbReference>
<dbReference type="RefSeq" id="WP_101433070.1">
    <property type="nucleotide sequence ID" value="NZ_PCHJ01000018.1"/>
</dbReference>